<dbReference type="EMBL" id="FXAH01000005">
    <property type="protein sequence ID" value="SMF29623.1"/>
    <property type="molecule type" value="Genomic_DNA"/>
</dbReference>
<keyword evidence="2" id="KW-1185">Reference proteome</keyword>
<evidence type="ECO:0000313" key="1">
    <source>
        <dbReference type="EMBL" id="SMF29623.1"/>
    </source>
</evidence>
<sequence length="345" mass="37412">MTATLLVATAGQGILRSNDDGKTWHRLGLEEPIEFDGIVRSLAVDPATPSRVYAGADSGLCISEDGGAHWRRPDNILNGQTVWSIAIDPGNPQVLYAGTGAPSRAALFKSTDAGLTWARTAPELPEFCAGVNRPRLLTICVDPDDGRNVWYGVEEGGAWRSRDAGASWTRVDGPGTAIRNSDIHAIVVLPATADKAKTTLVLTVNAVYLSEDDGQTWDGKLSRERFDGLYYTRTAVQLPKPSGELLMAIGDGTPGSRSRIYRSTDRGYAWNEMTLATPPNSTFWAFGTHAAQPELVYAGTKYGHLFCSRDGGCNWTKEWRDFSEITAVAWTPFEAPLVAHAQSTH</sequence>
<dbReference type="PANTHER" id="PTHR43739:SF5">
    <property type="entry name" value="EXO-ALPHA-SIALIDASE"/>
    <property type="match status" value="1"/>
</dbReference>
<dbReference type="CDD" id="cd15482">
    <property type="entry name" value="Sialidase_non-viral"/>
    <property type="match status" value="1"/>
</dbReference>
<dbReference type="SUPFAM" id="SSF110296">
    <property type="entry name" value="Oligoxyloglucan reducing end-specific cellobiohydrolase"/>
    <property type="match status" value="1"/>
</dbReference>
<dbReference type="Proteomes" id="UP000192911">
    <property type="component" value="Unassembled WGS sequence"/>
</dbReference>
<evidence type="ECO:0008006" key="3">
    <source>
        <dbReference type="Google" id="ProtNLM"/>
    </source>
</evidence>
<dbReference type="GeneID" id="95553845"/>
<protein>
    <recommendedName>
        <fullName evidence="3">Glycosyl hydrolase</fullName>
    </recommendedName>
</protein>
<dbReference type="GO" id="GO:0010411">
    <property type="term" value="P:xyloglucan metabolic process"/>
    <property type="evidence" value="ECO:0007669"/>
    <property type="project" value="TreeGrafter"/>
</dbReference>
<dbReference type="STRING" id="28094.SAMN06295900_10571"/>
<gene>
    <name evidence="1" type="ORF">SAMN06295900_10571</name>
</gene>
<dbReference type="OrthoDB" id="9767885at2"/>
<accession>A0A1X7E8P0</accession>
<dbReference type="Gene3D" id="2.130.10.10">
    <property type="entry name" value="YVTN repeat-like/Quinoprotein amine dehydrogenase"/>
    <property type="match status" value="3"/>
</dbReference>
<dbReference type="AlphaFoldDB" id="A0A1X7E8P0"/>
<dbReference type="InterPro" id="IPR052025">
    <property type="entry name" value="Xyloglucanase_GH74"/>
</dbReference>
<proteinExistence type="predicted"/>
<evidence type="ECO:0000313" key="2">
    <source>
        <dbReference type="Proteomes" id="UP000192911"/>
    </source>
</evidence>
<dbReference type="RefSeq" id="WP_085227339.1">
    <property type="nucleotide sequence ID" value="NZ_BSQD01000004.1"/>
</dbReference>
<dbReference type="PANTHER" id="PTHR43739">
    <property type="entry name" value="XYLOGLUCANASE (EUROFUNG)"/>
    <property type="match status" value="1"/>
</dbReference>
<organism evidence="1 2">
    <name type="scientific">Trinickia caryophylli</name>
    <name type="common">Paraburkholderia caryophylli</name>
    <dbReference type="NCBI Taxonomy" id="28094"/>
    <lineage>
        <taxon>Bacteria</taxon>
        <taxon>Pseudomonadati</taxon>
        <taxon>Pseudomonadota</taxon>
        <taxon>Betaproteobacteria</taxon>
        <taxon>Burkholderiales</taxon>
        <taxon>Burkholderiaceae</taxon>
        <taxon>Trinickia</taxon>
    </lineage>
</organism>
<reference evidence="2" key="1">
    <citation type="submission" date="2017-04" db="EMBL/GenBank/DDBJ databases">
        <authorList>
            <person name="Varghese N."/>
            <person name="Submissions S."/>
        </authorList>
    </citation>
    <scope>NUCLEOTIDE SEQUENCE [LARGE SCALE GENOMIC DNA]</scope>
    <source>
        <strain evidence="2">Ballard 720</strain>
    </source>
</reference>
<dbReference type="InterPro" id="IPR015943">
    <property type="entry name" value="WD40/YVTN_repeat-like_dom_sf"/>
</dbReference>
<name>A0A1X7E8P0_TRICW</name>